<dbReference type="EMBL" id="CP034456">
    <property type="protein sequence ID" value="QBM86278.1"/>
    <property type="molecule type" value="Genomic_DNA"/>
</dbReference>
<dbReference type="Proteomes" id="UP000292447">
    <property type="component" value="Chromosome I"/>
</dbReference>
<gene>
    <name evidence="1" type="ORF">METSCH_A09150</name>
</gene>
<name>A0A4P6XK49_9ASCO</name>
<dbReference type="AlphaFoldDB" id="A0A4P6XK49"/>
<accession>A0A4P6XK49</accession>
<keyword evidence="2" id="KW-1185">Reference proteome</keyword>
<sequence>MMTKLALANATYTGFGMRSNLRILGEFKYFAPPATRRVPGSREANVERFTLLGGIAQGVICWLFQVPIECFEITKIENLHLFQANPAQCHSACSACSAYKRQKSHETSPKLQWQVLAALPRIRTFNVGDFQKHLKRCCGVRIADDVYGAPRSRLHWDMT</sequence>
<evidence type="ECO:0000313" key="2">
    <source>
        <dbReference type="Proteomes" id="UP000292447"/>
    </source>
</evidence>
<protein>
    <submittedName>
        <fullName evidence="1">Uncharacterized protein</fullName>
    </submittedName>
</protein>
<reference evidence="2" key="1">
    <citation type="submission" date="2019-03" db="EMBL/GenBank/DDBJ databases">
        <title>Snf2 controls pulcherriminic acid biosynthesis and connects pigmentation and antifungal activity of the yeast Metschnikowia pulcherrima.</title>
        <authorList>
            <person name="Gore-Lloyd D."/>
            <person name="Sumann I."/>
            <person name="Brachmann A.O."/>
            <person name="Schneeberger K."/>
            <person name="Ortiz-Merino R.A."/>
            <person name="Moreno-Beltran M."/>
            <person name="Schlaefli M."/>
            <person name="Kirner P."/>
            <person name="Santos Kron A."/>
            <person name="Wolfe K.H."/>
            <person name="Piel J."/>
            <person name="Ahrens C.H."/>
            <person name="Henk D."/>
            <person name="Freimoser F.M."/>
        </authorList>
    </citation>
    <scope>NUCLEOTIDE SEQUENCE [LARGE SCALE GENOMIC DNA]</scope>
    <source>
        <strain evidence="2">APC 1.2</strain>
    </source>
</reference>
<organism evidence="1 2">
    <name type="scientific">Metschnikowia aff. pulcherrima</name>
    <dbReference type="NCBI Taxonomy" id="2163413"/>
    <lineage>
        <taxon>Eukaryota</taxon>
        <taxon>Fungi</taxon>
        <taxon>Dikarya</taxon>
        <taxon>Ascomycota</taxon>
        <taxon>Saccharomycotina</taxon>
        <taxon>Pichiomycetes</taxon>
        <taxon>Metschnikowiaceae</taxon>
        <taxon>Metschnikowia</taxon>
    </lineage>
</organism>
<evidence type="ECO:0000313" key="1">
    <source>
        <dbReference type="EMBL" id="QBM86278.1"/>
    </source>
</evidence>
<proteinExistence type="predicted"/>